<keyword evidence="4" id="KW-1185">Reference proteome</keyword>
<dbReference type="AlphaFoldDB" id="A0A9X2MWC8"/>
<feature type="domain" description="Elongation factor G-binding protein N-terminal" evidence="1">
    <location>
        <begin position="5"/>
        <end position="87"/>
    </location>
</feature>
<evidence type="ECO:0000259" key="2">
    <source>
        <dbReference type="Pfam" id="PF16571"/>
    </source>
</evidence>
<feature type="domain" description="Elongation factor G-binding protein C-terminal treble-clef zinc-finger" evidence="2">
    <location>
        <begin position="101"/>
        <end position="205"/>
    </location>
</feature>
<proteinExistence type="predicted"/>
<dbReference type="RefSeq" id="WP_257452127.1">
    <property type="nucleotide sequence ID" value="NZ_JANIPJ010000029.1"/>
</dbReference>
<dbReference type="CDD" id="cd16342">
    <property type="entry name" value="FusC_FusB"/>
    <property type="match status" value="1"/>
</dbReference>
<sequence>MCQPFIRNYQYNEIRKQAESVLRALRSVGDPKIVDSVRCGAELKVKELFQDLSTENRTLLEAITELRTAEELHSYLQSLEPYLIPFPALTEGQIRKLFPKNKKLKLPNLSDFDWRYLTYLSWNDIATGKKFIVYHNGEQFLGIEGRFTATNKKSYCFACNRYEELVLYSAVTKKRPAQASSDYYKSVGHYVCADGHTCNSNMTDAASLEKFIHSVLG</sequence>
<name>A0A9X2MWC8_9BACL</name>
<dbReference type="InterPro" id="IPR038344">
    <property type="entry name" value="EF-G_N_sf"/>
</dbReference>
<dbReference type="Proteomes" id="UP001141950">
    <property type="component" value="Unassembled WGS sequence"/>
</dbReference>
<dbReference type="Pfam" id="PF16571">
    <property type="entry name" value="FBP_C"/>
    <property type="match status" value="1"/>
</dbReference>
<accession>A0A9X2MWC8</accession>
<reference evidence="3" key="1">
    <citation type="submission" date="2022-08" db="EMBL/GenBank/DDBJ databases">
        <title>The genomic sequence of strain Paenibacillus sp. SCIV0701.</title>
        <authorList>
            <person name="Zhao H."/>
        </authorList>
    </citation>
    <scope>NUCLEOTIDE SEQUENCE</scope>
    <source>
        <strain evidence="3">SCIV0701</strain>
    </source>
</reference>
<protein>
    <submittedName>
        <fullName evidence="3">FusB/FusC family EF-G-binding protein</fullName>
    </submittedName>
</protein>
<gene>
    <name evidence="3" type="ORF">NQZ67_27060</name>
</gene>
<evidence type="ECO:0000313" key="4">
    <source>
        <dbReference type="Proteomes" id="UP001141950"/>
    </source>
</evidence>
<comment type="caution">
    <text evidence="3">The sequence shown here is derived from an EMBL/GenBank/DDBJ whole genome shotgun (WGS) entry which is preliminary data.</text>
</comment>
<dbReference type="InterPro" id="IPR010841">
    <property type="entry name" value="EF-G-binding_N"/>
</dbReference>
<dbReference type="InterPro" id="IPR032330">
    <property type="entry name" value="EF-G-binding_C"/>
</dbReference>
<organism evidence="3 4">
    <name type="scientific">Paenibacillus soyae</name>
    <dbReference type="NCBI Taxonomy" id="2969249"/>
    <lineage>
        <taxon>Bacteria</taxon>
        <taxon>Bacillati</taxon>
        <taxon>Bacillota</taxon>
        <taxon>Bacilli</taxon>
        <taxon>Bacillales</taxon>
        <taxon>Paenibacillaceae</taxon>
        <taxon>Paenibacillus</taxon>
    </lineage>
</organism>
<dbReference type="Pfam" id="PF07299">
    <property type="entry name" value="EF-G-binding_N"/>
    <property type="match status" value="1"/>
</dbReference>
<evidence type="ECO:0000259" key="1">
    <source>
        <dbReference type="Pfam" id="PF07299"/>
    </source>
</evidence>
<dbReference type="EMBL" id="JANIPJ010000029">
    <property type="protein sequence ID" value="MCR2807554.1"/>
    <property type="molecule type" value="Genomic_DNA"/>
</dbReference>
<evidence type="ECO:0000313" key="3">
    <source>
        <dbReference type="EMBL" id="MCR2807554.1"/>
    </source>
</evidence>
<dbReference type="Gene3D" id="1.20.1280.250">
    <property type="match status" value="1"/>
</dbReference>